<evidence type="ECO:0000256" key="1">
    <source>
        <dbReference type="SAM" id="MobiDB-lite"/>
    </source>
</evidence>
<feature type="region of interest" description="Disordered" evidence="1">
    <location>
        <begin position="137"/>
        <end position="229"/>
    </location>
</feature>
<protein>
    <submittedName>
        <fullName evidence="2">Uncharacterized protein</fullName>
    </submittedName>
</protein>
<accession>A0ABD1RTD9</accession>
<feature type="region of interest" description="Disordered" evidence="1">
    <location>
        <begin position="1"/>
        <end position="50"/>
    </location>
</feature>
<feature type="region of interest" description="Disordered" evidence="1">
    <location>
        <begin position="66"/>
        <end position="120"/>
    </location>
</feature>
<dbReference type="AlphaFoldDB" id="A0ABD1RTD9"/>
<reference evidence="3" key="1">
    <citation type="submission" date="2024-07" db="EMBL/GenBank/DDBJ databases">
        <title>Two chromosome-level genome assemblies of Korean endemic species Abeliophyllum distichum and Forsythia ovata (Oleaceae).</title>
        <authorList>
            <person name="Jang H."/>
        </authorList>
    </citation>
    <scope>NUCLEOTIDE SEQUENCE [LARGE SCALE GENOMIC DNA]</scope>
</reference>
<feature type="compositionally biased region" description="Polar residues" evidence="1">
    <location>
        <begin position="210"/>
        <end position="223"/>
    </location>
</feature>
<evidence type="ECO:0000313" key="2">
    <source>
        <dbReference type="EMBL" id="KAL2491446.1"/>
    </source>
</evidence>
<name>A0ABD1RTD9_9LAMI</name>
<dbReference type="EMBL" id="JBFOLK010000008">
    <property type="protein sequence ID" value="KAL2491446.1"/>
    <property type="molecule type" value="Genomic_DNA"/>
</dbReference>
<sequence length="292" mass="29831">MEFPPRTDPNTPDRPPKPPDVLSTTIGHLPSAFPNPQTGLTPLESGLTPTKSLPFAAALGLNPSDAAAISTGCAPAGPPPVSSPSAGGQFDGSFEGQRLAPSILEPGPTPHTHVSTHGSNPVSLSLAPNWVELPPALDVQPDAAHPPLPSTAARTAGPATSGLQAAPTMGQFSDVHTRATTSSTHLLGPKIADFPTPSTDPRPIMPGPQALQSAPDQQPNLGVSGSDGLPLNQTLEPIKAPNPFADVAKDARLPSLGARHARLARPSGHAYCPPAAQLASSSGCFFRPTLFV</sequence>
<evidence type="ECO:0000313" key="3">
    <source>
        <dbReference type="Proteomes" id="UP001604336"/>
    </source>
</evidence>
<gene>
    <name evidence="2" type="ORF">Adt_27074</name>
</gene>
<keyword evidence="3" id="KW-1185">Reference proteome</keyword>
<proteinExistence type="predicted"/>
<dbReference type="Proteomes" id="UP001604336">
    <property type="component" value="Unassembled WGS sequence"/>
</dbReference>
<organism evidence="2 3">
    <name type="scientific">Abeliophyllum distichum</name>
    <dbReference type="NCBI Taxonomy" id="126358"/>
    <lineage>
        <taxon>Eukaryota</taxon>
        <taxon>Viridiplantae</taxon>
        <taxon>Streptophyta</taxon>
        <taxon>Embryophyta</taxon>
        <taxon>Tracheophyta</taxon>
        <taxon>Spermatophyta</taxon>
        <taxon>Magnoliopsida</taxon>
        <taxon>eudicotyledons</taxon>
        <taxon>Gunneridae</taxon>
        <taxon>Pentapetalae</taxon>
        <taxon>asterids</taxon>
        <taxon>lamiids</taxon>
        <taxon>Lamiales</taxon>
        <taxon>Oleaceae</taxon>
        <taxon>Forsythieae</taxon>
        <taxon>Abeliophyllum</taxon>
    </lineage>
</organism>
<comment type="caution">
    <text evidence="2">The sequence shown here is derived from an EMBL/GenBank/DDBJ whole genome shotgun (WGS) entry which is preliminary data.</text>
</comment>